<gene>
    <name evidence="1" type="ORF">IE53DRAFT_366134</name>
</gene>
<dbReference type="Proteomes" id="UP000245626">
    <property type="component" value="Unassembled WGS sequence"/>
</dbReference>
<reference evidence="1 2" key="1">
    <citation type="journal article" date="2018" name="Mol. Biol. Evol.">
        <title>Broad Genomic Sampling Reveals a Smut Pathogenic Ancestry of the Fungal Clade Ustilaginomycotina.</title>
        <authorList>
            <person name="Kijpornyongpan T."/>
            <person name="Mondo S.J."/>
            <person name="Barry K."/>
            <person name="Sandor L."/>
            <person name="Lee J."/>
            <person name="Lipzen A."/>
            <person name="Pangilinan J."/>
            <person name="LaButti K."/>
            <person name="Hainaut M."/>
            <person name="Henrissat B."/>
            <person name="Grigoriev I.V."/>
            <person name="Spatafora J.W."/>
            <person name="Aime M.C."/>
        </authorList>
    </citation>
    <scope>NUCLEOTIDE SEQUENCE [LARGE SCALE GENOMIC DNA]</scope>
    <source>
        <strain evidence="1 2">SA 807</strain>
    </source>
</reference>
<proteinExistence type="predicted"/>
<evidence type="ECO:0000313" key="1">
    <source>
        <dbReference type="EMBL" id="PWN53663.1"/>
    </source>
</evidence>
<keyword evidence="2" id="KW-1185">Reference proteome</keyword>
<evidence type="ECO:0000313" key="2">
    <source>
        <dbReference type="Proteomes" id="UP000245626"/>
    </source>
</evidence>
<accession>A0ACD0P683</accession>
<organism evidence="1 2">
    <name type="scientific">Violaceomyces palustris</name>
    <dbReference type="NCBI Taxonomy" id="1673888"/>
    <lineage>
        <taxon>Eukaryota</taxon>
        <taxon>Fungi</taxon>
        <taxon>Dikarya</taxon>
        <taxon>Basidiomycota</taxon>
        <taxon>Ustilaginomycotina</taxon>
        <taxon>Ustilaginomycetes</taxon>
        <taxon>Violaceomycetales</taxon>
        <taxon>Violaceomycetaceae</taxon>
        <taxon>Violaceomyces</taxon>
    </lineage>
</organism>
<name>A0ACD0P683_9BASI</name>
<sequence>MRVDLKKGFRTTFLTMVTRLCHLSNVSSQDNMIDGIYSYDYVLVGSPSKTDRSILPKVLACCQGSNRPHTDWTYYTCQKPAKMNVNRICEINGDRYGIGIGSLTTVRLNRDEKPKTGYSTVEGDDRGDASSGPWGSNNIYQQADTQSYIPQDAVSTPDPSVSNLSGNYLSISNPPSGGTDPPPLNPPFQENAYPPPPPPLPLGGYPPSSYPPPPGSYPTGPNVYPPAYPNPYPQPYPNGFTSNPASTSPQNPTTGDNFPTTSIRKRRQVAPEPQPDPKLASSVGQPEGREKDDHQGGEGGGGSSSDGEGNATPLIGDPNKTYYYQGRTPIRTSPVAPKSNEYGLPEIKLCGQLRMIGVGYCVLKDDANDPSKEEDAIADFENGCQGFRGFDVQVDMTTGACYFLNNSVD</sequence>
<dbReference type="EMBL" id="KZ819714">
    <property type="protein sequence ID" value="PWN53663.1"/>
    <property type="molecule type" value="Genomic_DNA"/>
</dbReference>
<protein>
    <submittedName>
        <fullName evidence="1">Uncharacterized protein</fullName>
    </submittedName>
</protein>